<evidence type="ECO:0000313" key="2">
    <source>
        <dbReference type="Proteomes" id="UP000827976"/>
    </source>
</evidence>
<protein>
    <submittedName>
        <fullName evidence="1">Iron/ascorbate family oxidoreductases protein</fullName>
    </submittedName>
</protein>
<evidence type="ECO:0000313" key="1">
    <source>
        <dbReference type="EMBL" id="KAH7652095.1"/>
    </source>
</evidence>
<dbReference type="Proteomes" id="UP000827976">
    <property type="component" value="Chromosome 20"/>
</dbReference>
<comment type="caution">
    <text evidence="1">The sequence shown here is derived from an EMBL/GenBank/DDBJ whole genome shotgun (WGS) entry which is preliminary data.</text>
</comment>
<sequence>MCSENVVREVPKIDFSALHPDQPGSRGWAEVRAQVAEALRTYGWFEAVYEKVTPELKEKVFGSAVKELFDLPLEAKLRNVSDKPFHGYLGQIPFLRYESLAILHPHEPDAIKAFADLLWPQPQGSSATFCETVCGFSKLLAELDQMVRRMVLESLGVEKHYDSLMKTNKFLLRLSEYPAPDEDEEKKKLSGLVPHRDKNTFAIVCQNQVDGLDMQTQDGKWIPAVPSPSSVIVIAGDTLRAWTNGQMYSPLHTVKVGGSVTRYSAILFSLPDDELMIEPLPELVDESHPALFKPYTYNEYVRFCFSEGRDADCQLDAYCRIAP</sequence>
<gene>
    <name evidence="1" type="ORF">IHE45_20G099500</name>
</gene>
<reference evidence="2" key="1">
    <citation type="journal article" date="2022" name="Nat. Commun.">
        <title>Chromosome evolution and the genetic basis of agronomically important traits in greater yam.</title>
        <authorList>
            <person name="Bredeson J.V."/>
            <person name="Lyons J.B."/>
            <person name="Oniyinde I.O."/>
            <person name="Okereke N.R."/>
            <person name="Kolade O."/>
            <person name="Nnabue I."/>
            <person name="Nwadili C.O."/>
            <person name="Hribova E."/>
            <person name="Parker M."/>
            <person name="Nwogha J."/>
            <person name="Shu S."/>
            <person name="Carlson J."/>
            <person name="Kariba R."/>
            <person name="Muthemba S."/>
            <person name="Knop K."/>
            <person name="Barton G.J."/>
            <person name="Sherwood A.V."/>
            <person name="Lopez-Montes A."/>
            <person name="Asiedu R."/>
            <person name="Jamnadass R."/>
            <person name="Muchugi A."/>
            <person name="Goodstein D."/>
            <person name="Egesi C.N."/>
            <person name="Featherston J."/>
            <person name="Asfaw A."/>
            <person name="Simpson G.G."/>
            <person name="Dolezel J."/>
            <person name="Hendre P.S."/>
            <person name="Van Deynze A."/>
            <person name="Kumar P.L."/>
            <person name="Obidiegwu J.E."/>
            <person name="Bhattacharjee R."/>
            <person name="Rokhsar D.S."/>
        </authorList>
    </citation>
    <scope>NUCLEOTIDE SEQUENCE [LARGE SCALE GENOMIC DNA]</scope>
    <source>
        <strain evidence="2">cv. TDa95/00328</strain>
    </source>
</reference>
<proteinExistence type="predicted"/>
<name>A0ACB7TVC1_DIOAL</name>
<organism evidence="1 2">
    <name type="scientific">Dioscorea alata</name>
    <name type="common">Purple yam</name>
    <dbReference type="NCBI Taxonomy" id="55571"/>
    <lineage>
        <taxon>Eukaryota</taxon>
        <taxon>Viridiplantae</taxon>
        <taxon>Streptophyta</taxon>
        <taxon>Embryophyta</taxon>
        <taxon>Tracheophyta</taxon>
        <taxon>Spermatophyta</taxon>
        <taxon>Magnoliopsida</taxon>
        <taxon>Liliopsida</taxon>
        <taxon>Dioscoreales</taxon>
        <taxon>Dioscoreaceae</taxon>
        <taxon>Dioscorea</taxon>
    </lineage>
</organism>
<dbReference type="EMBL" id="CM037030">
    <property type="protein sequence ID" value="KAH7652095.1"/>
    <property type="molecule type" value="Genomic_DNA"/>
</dbReference>
<accession>A0ACB7TVC1</accession>
<keyword evidence="2" id="KW-1185">Reference proteome</keyword>